<feature type="region of interest" description="Disordered" evidence="1">
    <location>
        <begin position="1"/>
        <end position="25"/>
    </location>
</feature>
<keyword evidence="2" id="KW-1185">Reference proteome</keyword>
<proteinExistence type="predicted"/>
<name>A0A914W010_9BILA</name>
<evidence type="ECO:0000313" key="2">
    <source>
        <dbReference type="Proteomes" id="UP000887566"/>
    </source>
</evidence>
<protein>
    <submittedName>
        <fullName evidence="3">Uncharacterized protein</fullName>
    </submittedName>
</protein>
<dbReference type="AlphaFoldDB" id="A0A914W010"/>
<organism evidence="2 3">
    <name type="scientific">Plectus sambesii</name>
    <dbReference type="NCBI Taxonomy" id="2011161"/>
    <lineage>
        <taxon>Eukaryota</taxon>
        <taxon>Metazoa</taxon>
        <taxon>Ecdysozoa</taxon>
        <taxon>Nematoda</taxon>
        <taxon>Chromadorea</taxon>
        <taxon>Plectida</taxon>
        <taxon>Plectina</taxon>
        <taxon>Plectoidea</taxon>
        <taxon>Plectidae</taxon>
        <taxon>Plectus</taxon>
    </lineage>
</organism>
<dbReference type="Proteomes" id="UP000887566">
    <property type="component" value="Unplaced"/>
</dbReference>
<dbReference type="WBParaSite" id="PSAMB.scaffold274size59727.g4292.t1">
    <property type="protein sequence ID" value="PSAMB.scaffold274size59727.g4292.t1"/>
    <property type="gene ID" value="PSAMB.scaffold274size59727.g4292"/>
</dbReference>
<accession>A0A914W010</accession>
<evidence type="ECO:0000256" key="1">
    <source>
        <dbReference type="SAM" id="MobiDB-lite"/>
    </source>
</evidence>
<reference evidence="3" key="1">
    <citation type="submission" date="2022-11" db="UniProtKB">
        <authorList>
            <consortium name="WormBaseParasite"/>
        </authorList>
    </citation>
    <scope>IDENTIFICATION</scope>
</reference>
<evidence type="ECO:0000313" key="3">
    <source>
        <dbReference type="WBParaSite" id="PSAMB.scaffold274size59727.g4292.t1"/>
    </source>
</evidence>
<sequence length="98" mass="10224">MKNGGRIEGGRAAKARPPAARKQSTAPIDIARHSANVCPSALLLHQTTATAADSPELSQIVVAVVVADVIQHEYTAKEYGSVATNGESDTFITRSSHG</sequence>